<dbReference type="KEGG" id="ccin:107270691"/>
<proteinExistence type="predicted"/>
<dbReference type="GeneID" id="107270691"/>
<accession>A0AAJ7FP47</accession>
<reference evidence="2" key="1">
    <citation type="submission" date="2025-08" db="UniProtKB">
        <authorList>
            <consortium name="RefSeq"/>
        </authorList>
    </citation>
    <scope>IDENTIFICATION</scope>
</reference>
<evidence type="ECO:0000313" key="2">
    <source>
        <dbReference type="RefSeq" id="XP_015601417.1"/>
    </source>
</evidence>
<protein>
    <submittedName>
        <fullName evidence="2">Uncharacterized protein LOC107270691 isoform X1</fullName>
    </submittedName>
</protein>
<dbReference type="RefSeq" id="XP_015601417.1">
    <property type="nucleotide sequence ID" value="XM_015745931.2"/>
</dbReference>
<keyword evidence="1" id="KW-1185">Reference proteome</keyword>
<dbReference type="AlphaFoldDB" id="A0AAJ7FP47"/>
<organism evidence="1 2">
    <name type="scientific">Cephus cinctus</name>
    <name type="common">Wheat stem sawfly</name>
    <dbReference type="NCBI Taxonomy" id="211228"/>
    <lineage>
        <taxon>Eukaryota</taxon>
        <taxon>Metazoa</taxon>
        <taxon>Ecdysozoa</taxon>
        <taxon>Arthropoda</taxon>
        <taxon>Hexapoda</taxon>
        <taxon>Insecta</taxon>
        <taxon>Pterygota</taxon>
        <taxon>Neoptera</taxon>
        <taxon>Endopterygota</taxon>
        <taxon>Hymenoptera</taxon>
        <taxon>Cephoidea</taxon>
        <taxon>Cephidae</taxon>
        <taxon>Cephus</taxon>
    </lineage>
</organism>
<dbReference type="Proteomes" id="UP000694920">
    <property type="component" value="Unplaced"/>
</dbReference>
<sequence length="201" mass="23538">MTRKFQKLLEVILKTVNKSHVTYMSSSIIKNARTVLSNTKTLASVKCDNIVKHINNSTLLQEIHAASLESTKPIPYQLGNWWQWYQHLTGLDVVQTAKHRVNQVQDILFKCQEERRKLTREVAHINKSLRDIYEELVQTWREDPKYMDLTILDNKHLKAKLAISSHLVLLENEERDLITQLAIAIKDYQVLDKKDYKCTKI</sequence>
<dbReference type="PANTHER" id="PTHR28624:SF1">
    <property type="entry name" value="MITOCHONDRIAL POTASSIUM CHANNEL"/>
    <property type="match status" value="1"/>
</dbReference>
<gene>
    <name evidence="2" type="primary">LOC107270691</name>
</gene>
<dbReference type="InterPro" id="IPR037660">
    <property type="entry name" value="CCDC51"/>
</dbReference>
<name>A0AAJ7FP47_CEPCN</name>
<evidence type="ECO:0000313" key="1">
    <source>
        <dbReference type="Proteomes" id="UP000694920"/>
    </source>
</evidence>
<dbReference type="PANTHER" id="PTHR28624">
    <property type="entry name" value="COILED-COIL DOMAIN-CONTAINING PROTEIN 51"/>
    <property type="match status" value="1"/>
</dbReference>